<evidence type="ECO:0000256" key="1">
    <source>
        <dbReference type="SAM" id="MobiDB-lite"/>
    </source>
</evidence>
<dbReference type="PANTHER" id="PTHR11037:SF20">
    <property type="entry name" value="PROTEIN GRAINYHEAD"/>
    <property type="match status" value="1"/>
</dbReference>
<protein>
    <submittedName>
        <fullName evidence="3">Grainyhead-like protein 2-like protein</fullName>
    </submittedName>
</protein>
<dbReference type="InterPro" id="IPR040167">
    <property type="entry name" value="TF_CP2-like"/>
</dbReference>
<accession>A0A1Q5T835</accession>
<evidence type="ECO:0000313" key="3">
    <source>
        <dbReference type="EMBL" id="OKO96348.1"/>
    </source>
</evidence>
<feature type="region of interest" description="Disordered" evidence="1">
    <location>
        <begin position="57"/>
        <end position="80"/>
    </location>
</feature>
<sequence length="467" mass="53237">MFKTGNRQSSLHPILDTIWSGHPGLSNWSTSFEQQMQPGLSSNNFWEQKLVSPFSSGHKNWNERTRSLSQSGPCQSSENLETPWTQTFSLNSTKKCHDENEMLRFHICLGAPTAMVSDQGEKPETYLNKGQIYYIRIVDTAPPPSDSEKTTYRTFVGVSFKEQDQEMSAEAYWRLWAVRRAVSNLDETDHEHRAVEFADEQRPWVELTEEFTNGFSVTWTIDSLTSLNECHIPVRFNFLSTDFTLVKGVKGLSARLCVKTDQVNTTELPYKPEVCFCKIRVFRDHGAERKQSNDVTHVKRRIKKLTEKATTLVPHEALRRRRRGNPVAGKMKKLEAAFSSLTDEYACSTEPDELKAYILPNEPELQKKLVKLRKMLLSGCPESVLSLQGGRDDDPETQTIRLQSGCNSTPKQRATTSEGSLRGVSCHFSSPDHIQNNWLTRTRMSTSLRKSPTPSEFYYLCSHCSFG</sequence>
<dbReference type="STRING" id="1316194.A0A1Q5T835"/>
<evidence type="ECO:0000313" key="4">
    <source>
        <dbReference type="Proteomes" id="UP000186955"/>
    </source>
</evidence>
<feature type="region of interest" description="Disordered" evidence="1">
    <location>
        <begin position="401"/>
        <end position="422"/>
    </location>
</feature>
<dbReference type="Proteomes" id="UP000186955">
    <property type="component" value="Unassembled WGS sequence"/>
</dbReference>
<feature type="compositionally biased region" description="Polar residues" evidence="1">
    <location>
        <begin position="401"/>
        <end position="419"/>
    </location>
</feature>
<name>A0A1Q5T835_9EURO</name>
<dbReference type="GO" id="GO:0005634">
    <property type="term" value="C:nucleus"/>
    <property type="evidence" value="ECO:0007669"/>
    <property type="project" value="TreeGrafter"/>
</dbReference>
<dbReference type="PANTHER" id="PTHR11037">
    <property type="entry name" value="TRANSCRIPTION FACTOR CP2"/>
    <property type="match status" value="1"/>
</dbReference>
<feature type="compositionally biased region" description="Polar residues" evidence="1">
    <location>
        <begin position="67"/>
        <end position="80"/>
    </location>
</feature>
<organism evidence="3 4">
    <name type="scientific">Penicillium subrubescens</name>
    <dbReference type="NCBI Taxonomy" id="1316194"/>
    <lineage>
        <taxon>Eukaryota</taxon>
        <taxon>Fungi</taxon>
        <taxon>Dikarya</taxon>
        <taxon>Ascomycota</taxon>
        <taxon>Pezizomycotina</taxon>
        <taxon>Eurotiomycetes</taxon>
        <taxon>Eurotiomycetidae</taxon>
        <taxon>Eurotiales</taxon>
        <taxon>Aspergillaceae</taxon>
        <taxon>Penicillium</taxon>
    </lineage>
</organism>
<dbReference type="GO" id="GO:0001228">
    <property type="term" value="F:DNA-binding transcription activator activity, RNA polymerase II-specific"/>
    <property type="evidence" value="ECO:0007669"/>
    <property type="project" value="TreeGrafter"/>
</dbReference>
<dbReference type="Pfam" id="PF04516">
    <property type="entry name" value="CP2"/>
    <property type="match status" value="1"/>
</dbReference>
<dbReference type="GO" id="GO:0000978">
    <property type="term" value="F:RNA polymerase II cis-regulatory region sequence-specific DNA binding"/>
    <property type="evidence" value="ECO:0007669"/>
    <property type="project" value="TreeGrafter"/>
</dbReference>
<dbReference type="AlphaFoldDB" id="A0A1Q5T835"/>
<keyword evidence="4" id="KW-1185">Reference proteome</keyword>
<reference evidence="3 4" key="1">
    <citation type="submission" date="2016-10" db="EMBL/GenBank/DDBJ databases">
        <title>Genome sequence of the ascomycete fungus Penicillium subrubescens.</title>
        <authorList>
            <person name="De Vries R.P."/>
            <person name="Peng M."/>
            <person name="Dilokpimol A."/>
            <person name="Hilden K."/>
            <person name="Makela M.R."/>
            <person name="Grigoriev I."/>
            <person name="Riley R."/>
            <person name="Granchi Z."/>
        </authorList>
    </citation>
    <scope>NUCLEOTIDE SEQUENCE [LARGE SCALE GENOMIC DNA]</scope>
    <source>
        <strain evidence="3 4">CBS 132785</strain>
    </source>
</reference>
<dbReference type="PROSITE" id="PS51968">
    <property type="entry name" value="GRH_CP2_DB"/>
    <property type="match status" value="1"/>
</dbReference>
<evidence type="ECO:0000259" key="2">
    <source>
        <dbReference type="PROSITE" id="PS51968"/>
    </source>
</evidence>
<feature type="domain" description="Grh/CP2 DB" evidence="2">
    <location>
        <begin position="101"/>
        <end position="355"/>
    </location>
</feature>
<dbReference type="EMBL" id="MNBE01000698">
    <property type="protein sequence ID" value="OKO96348.1"/>
    <property type="molecule type" value="Genomic_DNA"/>
</dbReference>
<proteinExistence type="predicted"/>
<comment type="caution">
    <text evidence="3">The sequence shown here is derived from an EMBL/GenBank/DDBJ whole genome shotgun (WGS) entry which is preliminary data.</text>
</comment>
<dbReference type="InterPro" id="IPR007604">
    <property type="entry name" value="CP2"/>
</dbReference>
<gene>
    <name evidence="3" type="ORF">PENSUB_10523</name>
</gene>